<keyword evidence="4" id="KW-1185">Reference proteome</keyword>
<organism evidence="3 4">
    <name type="scientific">Actinorhabdospora filicis</name>
    <dbReference type="NCBI Taxonomy" id="1785913"/>
    <lineage>
        <taxon>Bacteria</taxon>
        <taxon>Bacillati</taxon>
        <taxon>Actinomycetota</taxon>
        <taxon>Actinomycetes</taxon>
        <taxon>Micromonosporales</taxon>
        <taxon>Micromonosporaceae</taxon>
        <taxon>Actinorhabdospora</taxon>
    </lineage>
</organism>
<sequence>MSESDRLIRVLFASLFPSGLMPANELLDAVEPGDLLGRLREGRLPPQLQAVANNRLAGRDPFGLGKAVLDATHALGARVIIPGDDEWHERLGDLAASAESSGDEGVPFCLWARGPAHLRDTLERSVAIVGSRAASQYGIGIARRFALGLAERGWGVVSGGADGIDAAAHRGALLGEDGAATIAVLATGIDLYYPLRNSRLFDEIAERGLLVTELPPGSVPQKYRFLVRNRLIAAATLGTVVVEAALRSGARNTARRAVELDRPLMIVPSSIDSRYSTGVHQLAREPGGARIVTRPEEIIEDVGRLGDDLAEPLRAADGARDRLSPIAARVLDAVPRRAGALPDQIAAQSGLDARDVMRSLPELLMAGLVDEAGGRWRMRADLAATGRARGAAASCARPVRRGAVARGGPVIGAARRSERRRVRRTRNGPRRLARAATFSVSLRQSDVWFVQLFDIDVLERHDPDVLHEACRPVHVPDPRVAHLDLEEHLTVGVPHVHFHVIGEIEPPLGLHHVRELANDVAVLPVELKLHLGLVLLEILSAHIAASTPSLSLMTDSPGAAARRDTPAFLTFA</sequence>
<protein>
    <recommendedName>
        <fullName evidence="2">Smf/DprA SLOG domain-containing protein</fullName>
    </recommendedName>
</protein>
<dbReference type="InterPro" id="IPR057666">
    <property type="entry name" value="DrpA_SLOG"/>
</dbReference>
<dbReference type="AlphaFoldDB" id="A0A9W6SHN4"/>
<dbReference type="GO" id="GO:0009294">
    <property type="term" value="P:DNA-mediated transformation"/>
    <property type="evidence" value="ECO:0007669"/>
    <property type="project" value="InterPro"/>
</dbReference>
<evidence type="ECO:0000313" key="3">
    <source>
        <dbReference type="EMBL" id="GLZ75661.1"/>
    </source>
</evidence>
<dbReference type="InterPro" id="IPR003488">
    <property type="entry name" value="DprA"/>
</dbReference>
<dbReference type="Gene3D" id="3.40.50.450">
    <property type="match status" value="1"/>
</dbReference>
<evidence type="ECO:0000259" key="2">
    <source>
        <dbReference type="Pfam" id="PF02481"/>
    </source>
</evidence>
<gene>
    <name evidence="3" type="ORF">Afil01_04680</name>
</gene>
<dbReference type="SUPFAM" id="SSF102405">
    <property type="entry name" value="MCP/YpsA-like"/>
    <property type="match status" value="1"/>
</dbReference>
<comment type="similarity">
    <text evidence="1">Belongs to the DprA/Smf family.</text>
</comment>
<name>A0A9W6SHN4_9ACTN</name>
<reference evidence="3" key="1">
    <citation type="submission" date="2023-03" db="EMBL/GenBank/DDBJ databases">
        <title>Actinorhabdospora filicis NBRC 111898.</title>
        <authorList>
            <person name="Ichikawa N."/>
            <person name="Sato H."/>
            <person name="Tonouchi N."/>
        </authorList>
    </citation>
    <scope>NUCLEOTIDE SEQUENCE</scope>
    <source>
        <strain evidence="3">NBRC 111898</strain>
    </source>
</reference>
<dbReference type="PANTHER" id="PTHR43022">
    <property type="entry name" value="PROTEIN SMF"/>
    <property type="match status" value="1"/>
</dbReference>
<evidence type="ECO:0000313" key="4">
    <source>
        <dbReference type="Proteomes" id="UP001165079"/>
    </source>
</evidence>
<feature type="domain" description="Smf/DprA SLOG" evidence="2">
    <location>
        <begin position="79"/>
        <end position="302"/>
    </location>
</feature>
<dbReference type="Proteomes" id="UP001165079">
    <property type="component" value="Unassembled WGS sequence"/>
</dbReference>
<dbReference type="Pfam" id="PF02481">
    <property type="entry name" value="DNA_processg_A"/>
    <property type="match status" value="1"/>
</dbReference>
<comment type="caution">
    <text evidence="3">The sequence shown here is derived from an EMBL/GenBank/DDBJ whole genome shotgun (WGS) entry which is preliminary data.</text>
</comment>
<dbReference type="PANTHER" id="PTHR43022:SF1">
    <property type="entry name" value="PROTEIN SMF"/>
    <property type="match status" value="1"/>
</dbReference>
<dbReference type="EMBL" id="BSTX01000001">
    <property type="protein sequence ID" value="GLZ75661.1"/>
    <property type="molecule type" value="Genomic_DNA"/>
</dbReference>
<evidence type="ECO:0000256" key="1">
    <source>
        <dbReference type="ARBA" id="ARBA00006525"/>
    </source>
</evidence>
<proteinExistence type="inferred from homology"/>
<accession>A0A9W6SHN4</accession>